<dbReference type="AlphaFoldDB" id="A0A8C2MV54"/>
<proteinExistence type="inferred from homology"/>
<name>A0A8C2MV54_CRIGR</name>
<evidence type="ECO:0000256" key="1">
    <source>
        <dbReference type="ARBA" id="ARBA00007285"/>
    </source>
</evidence>
<protein>
    <submittedName>
        <fullName evidence="4">Canopy FGF signaling regulator 1</fullName>
    </submittedName>
</protein>
<dbReference type="InterPro" id="IPR042415">
    <property type="entry name" value="CNPY"/>
</dbReference>
<reference evidence="4" key="2">
    <citation type="submission" date="2025-09" db="UniProtKB">
        <authorList>
            <consortium name="Ensembl"/>
        </authorList>
    </citation>
    <scope>IDENTIFICATION</scope>
</reference>
<sequence>MRMNDYQLEDDPVTKQKYFRRYAPRKGDKIYKEYKKFFFYSDAFKPLKFACEAIIEKYEDEIFALIAQEAHHLADMLCSEKSGTVSDITRAPSLAHPLSLRLLICSLARLPPCQPGSAPPTQASGDGTPVPESRGTETQAGRVGRNPLLFRAG</sequence>
<organism evidence="4 5">
    <name type="scientific">Cricetulus griseus</name>
    <name type="common">Chinese hamster</name>
    <name type="synonym">Cricetulus barabensis griseus</name>
    <dbReference type="NCBI Taxonomy" id="10029"/>
    <lineage>
        <taxon>Eukaryota</taxon>
        <taxon>Metazoa</taxon>
        <taxon>Chordata</taxon>
        <taxon>Craniata</taxon>
        <taxon>Vertebrata</taxon>
        <taxon>Euteleostomi</taxon>
        <taxon>Mammalia</taxon>
        <taxon>Eutheria</taxon>
        <taxon>Euarchontoglires</taxon>
        <taxon>Glires</taxon>
        <taxon>Rodentia</taxon>
        <taxon>Myomorpha</taxon>
        <taxon>Muroidea</taxon>
        <taxon>Cricetidae</taxon>
        <taxon>Cricetinae</taxon>
        <taxon>Cricetulus</taxon>
    </lineage>
</organism>
<accession>A0A8C2MV54</accession>
<feature type="region of interest" description="Disordered" evidence="2">
    <location>
        <begin position="115"/>
        <end position="153"/>
    </location>
</feature>
<evidence type="ECO:0000313" key="4">
    <source>
        <dbReference type="Ensembl" id="ENSCGRP00001024448.1"/>
    </source>
</evidence>
<dbReference type="PANTHER" id="PTHR13341">
    <property type="entry name" value="MIR-INTERACTING SAPOSIN-LIKE PROTEIN"/>
    <property type="match status" value="1"/>
</dbReference>
<dbReference type="Pfam" id="PF11938">
    <property type="entry name" value="DUF3456"/>
    <property type="match status" value="1"/>
</dbReference>
<dbReference type="GO" id="GO:0005783">
    <property type="term" value="C:endoplasmic reticulum"/>
    <property type="evidence" value="ECO:0007669"/>
    <property type="project" value="TreeGrafter"/>
</dbReference>
<reference evidence="4" key="1">
    <citation type="submission" date="2025-08" db="UniProtKB">
        <authorList>
            <consortium name="Ensembl"/>
        </authorList>
    </citation>
    <scope>IDENTIFICATION</scope>
</reference>
<evidence type="ECO:0000256" key="2">
    <source>
        <dbReference type="SAM" id="MobiDB-lite"/>
    </source>
</evidence>
<feature type="domain" description="DUF3456" evidence="3">
    <location>
        <begin position="2"/>
        <end position="83"/>
    </location>
</feature>
<comment type="similarity">
    <text evidence="1">Belongs to the canopy family.</text>
</comment>
<dbReference type="PANTHER" id="PTHR13341:SF4">
    <property type="entry name" value="CANOPY FGF SIGNALING REGULATOR 1"/>
    <property type="match status" value="1"/>
</dbReference>
<dbReference type="InterPro" id="IPR021852">
    <property type="entry name" value="DUF3456"/>
</dbReference>
<dbReference type="Ensembl" id="ENSCGRT00001028694.1">
    <property type="protein sequence ID" value="ENSCGRP00001024448.1"/>
    <property type="gene ID" value="ENSCGRG00001022362.1"/>
</dbReference>
<evidence type="ECO:0000313" key="5">
    <source>
        <dbReference type="Proteomes" id="UP000694386"/>
    </source>
</evidence>
<dbReference type="Proteomes" id="UP000694386">
    <property type="component" value="Unplaced"/>
</dbReference>
<evidence type="ECO:0000259" key="3">
    <source>
        <dbReference type="Pfam" id="PF11938"/>
    </source>
</evidence>